<reference evidence="23 24" key="1">
    <citation type="submission" date="2024-05" db="EMBL/GenBank/DDBJ databases">
        <title>Haplotype-resolved chromosome-level genome assembly of Huyou (Citrus changshanensis).</title>
        <authorList>
            <person name="Miao C."/>
            <person name="Chen W."/>
            <person name="Wu Y."/>
            <person name="Wang L."/>
            <person name="Zhao S."/>
            <person name="Grierson D."/>
            <person name="Xu C."/>
            <person name="Chen K."/>
        </authorList>
    </citation>
    <scope>NUCLEOTIDE SEQUENCE [LARGE SCALE GENOMIC DNA]</scope>
    <source>
        <strain evidence="23">01-14</strain>
        <tissue evidence="23">Leaf</tissue>
    </source>
</reference>
<keyword evidence="13" id="KW-0479">Metal-binding</keyword>
<dbReference type="GO" id="GO:0051538">
    <property type="term" value="F:3 iron, 4 sulfur cluster binding"/>
    <property type="evidence" value="ECO:0007669"/>
    <property type="project" value="UniProtKB-KW"/>
</dbReference>
<evidence type="ECO:0000256" key="6">
    <source>
        <dbReference type="ARBA" id="ARBA00009433"/>
    </source>
</evidence>
<evidence type="ECO:0000256" key="8">
    <source>
        <dbReference type="ARBA" id="ARBA00012792"/>
    </source>
</evidence>
<proteinExistence type="inferred from homology"/>
<evidence type="ECO:0000256" key="10">
    <source>
        <dbReference type="ARBA" id="ARBA00022485"/>
    </source>
</evidence>
<comment type="caution">
    <text evidence="23">The sequence shown here is derived from an EMBL/GenBank/DDBJ whole genome shotgun (WGS) entry which is preliminary data.</text>
</comment>
<dbReference type="Gene3D" id="3.10.20.30">
    <property type="match status" value="1"/>
</dbReference>
<dbReference type="PANTHER" id="PTHR11921:SF40">
    <property type="entry name" value="SUCCINATE DEHYDROGENASE [UBIQUINONE] IRON-SULFUR SUBUNIT 3, MITOCHONDRIAL"/>
    <property type="match status" value="1"/>
</dbReference>
<dbReference type="InterPro" id="IPR017900">
    <property type="entry name" value="4Fe4S_Fe_S_CS"/>
</dbReference>
<dbReference type="NCBIfam" id="NF004616">
    <property type="entry name" value="PRK05950.1"/>
    <property type="match status" value="1"/>
</dbReference>
<evidence type="ECO:0000256" key="15">
    <source>
        <dbReference type="ARBA" id="ARBA00023002"/>
    </source>
</evidence>
<gene>
    <name evidence="23" type="ORF">WN944_023681</name>
</gene>
<dbReference type="GO" id="GO:0051537">
    <property type="term" value="F:2 iron, 2 sulfur cluster binding"/>
    <property type="evidence" value="ECO:0007669"/>
    <property type="project" value="UniProtKB-KW"/>
</dbReference>
<protein>
    <recommendedName>
        <fullName evidence="8">succinate dehydrogenase</fullName>
        <ecNumber evidence="8">1.3.5.1</ecNumber>
    </recommendedName>
    <alternativeName>
        <fullName evidence="19">Iron-sulfur subunit of complex II</fullName>
    </alternativeName>
</protein>
<dbReference type="EMBL" id="JBCGBO010000001">
    <property type="protein sequence ID" value="KAK9230709.1"/>
    <property type="molecule type" value="Genomic_DNA"/>
</dbReference>
<evidence type="ECO:0000256" key="19">
    <source>
        <dbReference type="ARBA" id="ARBA00033304"/>
    </source>
</evidence>
<dbReference type="EC" id="1.3.5.1" evidence="8"/>
<dbReference type="InterPro" id="IPR004489">
    <property type="entry name" value="Succ_DH/fum_Rdtase_Fe-S"/>
</dbReference>
<comment type="cofactor">
    <cofactor evidence="20">
        <name>[2Fe-2S] cluster</name>
        <dbReference type="ChEBI" id="CHEBI:190135"/>
    </cofactor>
</comment>
<comment type="cofactor">
    <cofactor evidence="2">
        <name>[4Fe-4S] cluster</name>
        <dbReference type="ChEBI" id="CHEBI:49883"/>
    </cofactor>
</comment>
<dbReference type="GO" id="GO:0046872">
    <property type="term" value="F:metal ion binding"/>
    <property type="evidence" value="ECO:0007669"/>
    <property type="project" value="UniProtKB-KW"/>
</dbReference>
<comment type="cofactor">
    <cofactor evidence="1">
        <name>[3Fe-4S] cluster</name>
        <dbReference type="ChEBI" id="CHEBI:21137"/>
    </cofactor>
</comment>
<keyword evidence="11" id="KW-0816">Tricarboxylic acid cycle</keyword>
<comment type="subcellular location">
    <subcellularLocation>
        <location evidence="4">Mitochondrion inner membrane</location>
        <topology evidence="4">Peripheral membrane protein</topology>
        <orientation evidence="4">Matrix side</orientation>
    </subcellularLocation>
</comment>
<keyword evidence="14" id="KW-0249">Electron transport</keyword>
<dbReference type="GO" id="GO:0008177">
    <property type="term" value="F:succinate dehydrogenase (quinone) activity"/>
    <property type="evidence" value="ECO:0007669"/>
    <property type="project" value="UniProtKB-EC"/>
</dbReference>
<evidence type="ECO:0000256" key="3">
    <source>
        <dbReference type="ARBA" id="ARBA00002787"/>
    </source>
</evidence>
<keyword evidence="9" id="KW-0813">Transport</keyword>
<keyword evidence="10" id="KW-0004">4Fe-4S</keyword>
<evidence type="ECO:0000256" key="18">
    <source>
        <dbReference type="ARBA" id="ARBA00023291"/>
    </source>
</evidence>
<keyword evidence="24" id="KW-1185">Reference proteome</keyword>
<keyword evidence="16" id="KW-0408">Iron</keyword>
<dbReference type="GO" id="GO:0045273">
    <property type="term" value="C:respiratory chain complex II (succinate dehydrogenase)"/>
    <property type="evidence" value="ECO:0007669"/>
    <property type="project" value="UniProtKB-ARBA"/>
</dbReference>
<dbReference type="InterPro" id="IPR017896">
    <property type="entry name" value="4Fe4S_Fe-S-bd"/>
</dbReference>
<comment type="function">
    <text evidence="3">Iron-sulfur protein (IP) subunit of succinate dehydrogenase (SDH) that is involved in complex II of the mitochondrial electron transport chain and is responsible for transferring electrons from succinate to ubiquinone (coenzyme Q).</text>
</comment>
<comment type="pathway">
    <text evidence="5">Carbohydrate metabolism; tricarboxylic acid cycle; fumarate from succinate (eukaryal route): step 1/1.</text>
</comment>
<dbReference type="Pfam" id="PF13534">
    <property type="entry name" value="Fer4_17"/>
    <property type="match status" value="1"/>
</dbReference>
<comment type="subunit">
    <text evidence="7">Component of complex II composed of eight subunits in plants: four classical SDH subunits SDH1, SDH2, SDH3 and SDH4 (a flavoprotein (FP), an iron-sulfur protein (IP), and a cytochrome b composed of a large and a small subunit.), as well as four subunits unknown in mitochondria from bacteria and heterotrophic eukaryotes.</text>
</comment>
<dbReference type="FunFam" id="3.10.20.30:FF:000007">
    <property type="entry name" value="Succinate dehydrogenase [ubiquinone] iron-sulfur subunit, mitochondrial"/>
    <property type="match status" value="1"/>
</dbReference>
<dbReference type="InterPro" id="IPR050573">
    <property type="entry name" value="SDH/FRD_Iron-Sulfur"/>
</dbReference>
<evidence type="ECO:0000256" key="21">
    <source>
        <dbReference type="ARBA" id="ARBA00049220"/>
    </source>
</evidence>
<dbReference type="SUPFAM" id="SSF46548">
    <property type="entry name" value="alpha-helical ferredoxin"/>
    <property type="match status" value="1"/>
</dbReference>
<evidence type="ECO:0000256" key="5">
    <source>
        <dbReference type="ARBA" id="ARBA00004788"/>
    </source>
</evidence>
<dbReference type="GO" id="GO:0009055">
    <property type="term" value="F:electron transfer activity"/>
    <property type="evidence" value="ECO:0007669"/>
    <property type="project" value="InterPro"/>
</dbReference>
<dbReference type="InterPro" id="IPR025192">
    <property type="entry name" value="Succ_DH/fum_Rdtase_N"/>
</dbReference>
<evidence type="ECO:0000313" key="24">
    <source>
        <dbReference type="Proteomes" id="UP001428341"/>
    </source>
</evidence>
<evidence type="ECO:0000256" key="13">
    <source>
        <dbReference type="ARBA" id="ARBA00022723"/>
    </source>
</evidence>
<dbReference type="Pfam" id="PF13085">
    <property type="entry name" value="Fer2_3"/>
    <property type="match status" value="1"/>
</dbReference>
<dbReference type="PROSITE" id="PS00198">
    <property type="entry name" value="4FE4S_FER_1"/>
    <property type="match status" value="1"/>
</dbReference>
<keyword evidence="12" id="KW-0001">2Fe-2S</keyword>
<organism evidence="23 24">
    <name type="scientific">Citrus x changshan-huyou</name>
    <dbReference type="NCBI Taxonomy" id="2935761"/>
    <lineage>
        <taxon>Eukaryota</taxon>
        <taxon>Viridiplantae</taxon>
        <taxon>Streptophyta</taxon>
        <taxon>Embryophyta</taxon>
        <taxon>Tracheophyta</taxon>
        <taxon>Spermatophyta</taxon>
        <taxon>Magnoliopsida</taxon>
        <taxon>eudicotyledons</taxon>
        <taxon>Gunneridae</taxon>
        <taxon>Pentapetalae</taxon>
        <taxon>rosids</taxon>
        <taxon>malvids</taxon>
        <taxon>Sapindales</taxon>
        <taxon>Rutaceae</taxon>
        <taxon>Aurantioideae</taxon>
        <taxon>Citrus</taxon>
    </lineage>
</organism>
<dbReference type="InterPro" id="IPR036010">
    <property type="entry name" value="2Fe-2S_ferredoxin-like_sf"/>
</dbReference>
<dbReference type="FunFam" id="1.10.1060.10:FF:000001">
    <property type="entry name" value="Succinate dehydrogenase iron-sulfur subunit SdhB"/>
    <property type="match status" value="1"/>
</dbReference>
<evidence type="ECO:0000259" key="22">
    <source>
        <dbReference type="PROSITE" id="PS51379"/>
    </source>
</evidence>
<evidence type="ECO:0000256" key="20">
    <source>
        <dbReference type="ARBA" id="ARBA00034078"/>
    </source>
</evidence>
<evidence type="ECO:0000256" key="7">
    <source>
        <dbReference type="ARBA" id="ARBA00011313"/>
    </source>
</evidence>
<evidence type="ECO:0000256" key="14">
    <source>
        <dbReference type="ARBA" id="ARBA00022982"/>
    </source>
</evidence>
<dbReference type="InterPro" id="IPR006058">
    <property type="entry name" value="2Fe2S_fd_BS"/>
</dbReference>
<dbReference type="PANTHER" id="PTHR11921">
    <property type="entry name" value="SUCCINATE DEHYDROGENASE IRON-SULFUR PROTEIN"/>
    <property type="match status" value="1"/>
</dbReference>
<comment type="similarity">
    <text evidence="6">Belongs to the succinate dehydrogenase/fumarate reductase iron-sulfur protein family.</text>
</comment>
<evidence type="ECO:0000256" key="16">
    <source>
        <dbReference type="ARBA" id="ARBA00023004"/>
    </source>
</evidence>
<dbReference type="Proteomes" id="UP001428341">
    <property type="component" value="Unassembled WGS sequence"/>
</dbReference>
<dbReference type="GO" id="GO:0051539">
    <property type="term" value="F:4 iron, 4 sulfur cluster binding"/>
    <property type="evidence" value="ECO:0007669"/>
    <property type="project" value="UniProtKB-KW"/>
</dbReference>
<dbReference type="NCBIfam" id="TIGR00384">
    <property type="entry name" value="dhsB"/>
    <property type="match status" value="1"/>
</dbReference>
<dbReference type="GO" id="GO:0022904">
    <property type="term" value="P:respiratory electron transport chain"/>
    <property type="evidence" value="ECO:0007669"/>
    <property type="project" value="TreeGrafter"/>
</dbReference>
<dbReference type="InterPro" id="IPR009051">
    <property type="entry name" value="Helical_ferredxn"/>
</dbReference>
<dbReference type="SUPFAM" id="SSF54292">
    <property type="entry name" value="2Fe-2S ferredoxin-like"/>
    <property type="match status" value="1"/>
</dbReference>
<dbReference type="PROSITE" id="PS00197">
    <property type="entry name" value="2FE2S_FER_1"/>
    <property type="match status" value="1"/>
</dbReference>
<feature type="domain" description="4Fe-4S ferredoxin-type" evidence="22">
    <location>
        <begin position="224"/>
        <end position="254"/>
    </location>
</feature>
<evidence type="ECO:0000256" key="9">
    <source>
        <dbReference type="ARBA" id="ARBA00022448"/>
    </source>
</evidence>
<accession>A0AAP0N5V8</accession>
<dbReference type="GO" id="GO:0005743">
    <property type="term" value="C:mitochondrial inner membrane"/>
    <property type="evidence" value="ECO:0007669"/>
    <property type="project" value="UniProtKB-SubCell"/>
</dbReference>
<dbReference type="PROSITE" id="PS51379">
    <property type="entry name" value="4FE4S_FER_2"/>
    <property type="match status" value="1"/>
</dbReference>
<dbReference type="GO" id="GO:0006099">
    <property type="term" value="P:tricarboxylic acid cycle"/>
    <property type="evidence" value="ECO:0007669"/>
    <property type="project" value="UniProtKB-KW"/>
</dbReference>
<evidence type="ECO:0000256" key="11">
    <source>
        <dbReference type="ARBA" id="ARBA00022532"/>
    </source>
</evidence>
<evidence type="ECO:0000313" key="23">
    <source>
        <dbReference type="EMBL" id="KAK9230709.1"/>
    </source>
</evidence>
<evidence type="ECO:0000256" key="2">
    <source>
        <dbReference type="ARBA" id="ARBA00001966"/>
    </source>
</evidence>
<keyword evidence="18" id="KW-0003">3Fe-4S</keyword>
<keyword evidence="17" id="KW-0411">Iron-sulfur</keyword>
<sequence>MQPRVACHAEALKIISKLQAFGDSITQADMLRSSFLRRGYNKVAGIFGRAEAKKQDFPVLEGHPAAQESAEVALESRVTVQDNVKKVMKEFRIYRWNPDRPDSKPFLQSYHVDLSECGPMVLDALQKIKAENDSSLSYRRSCREGICGSCAMNIGGTNTVACLKPIDGHTSKPTIIIPLPHMFVIKDLVVDLTNFYQQYKSIEPWLKTNMVPKDGREYRQSPADRKKLDGLYECILCACCTTSCPSYWWNPEEYLGPAALLHAYRWICDSRDELTEERLQALTEDERKLYRCRAIKNCTATCPKGLDPADAIHKMKTKHMLSQPMEMVEIM</sequence>
<dbReference type="InterPro" id="IPR012675">
    <property type="entry name" value="Beta-grasp_dom_sf"/>
</dbReference>
<comment type="catalytic activity">
    <reaction evidence="21">
        <text>a quinone + succinate = fumarate + a quinol</text>
        <dbReference type="Rhea" id="RHEA:40523"/>
        <dbReference type="ChEBI" id="CHEBI:24646"/>
        <dbReference type="ChEBI" id="CHEBI:29806"/>
        <dbReference type="ChEBI" id="CHEBI:30031"/>
        <dbReference type="ChEBI" id="CHEBI:132124"/>
        <dbReference type="EC" id="1.3.5.1"/>
    </reaction>
</comment>
<evidence type="ECO:0000256" key="1">
    <source>
        <dbReference type="ARBA" id="ARBA00001927"/>
    </source>
</evidence>
<evidence type="ECO:0000256" key="12">
    <source>
        <dbReference type="ARBA" id="ARBA00022714"/>
    </source>
</evidence>
<keyword evidence="15" id="KW-0560">Oxidoreductase</keyword>
<evidence type="ECO:0000256" key="17">
    <source>
        <dbReference type="ARBA" id="ARBA00023014"/>
    </source>
</evidence>
<dbReference type="Gene3D" id="1.10.1060.10">
    <property type="entry name" value="Alpha-helical ferredoxin"/>
    <property type="match status" value="1"/>
</dbReference>
<name>A0AAP0N5V8_9ROSI</name>
<evidence type="ECO:0000256" key="4">
    <source>
        <dbReference type="ARBA" id="ARBA00004443"/>
    </source>
</evidence>
<dbReference type="AlphaFoldDB" id="A0AAP0N5V8"/>